<dbReference type="Pfam" id="PF00440">
    <property type="entry name" value="TetR_N"/>
    <property type="match status" value="1"/>
</dbReference>
<accession>A0A6I4J142</accession>
<keyword evidence="1 2" id="KW-0238">DNA-binding</keyword>
<dbReference type="InterPro" id="IPR050109">
    <property type="entry name" value="HTH-type_TetR-like_transc_reg"/>
</dbReference>
<feature type="region of interest" description="Disordered" evidence="3">
    <location>
        <begin position="1"/>
        <end position="29"/>
    </location>
</feature>
<dbReference type="PRINTS" id="PR00455">
    <property type="entry name" value="HTHTETR"/>
</dbReference>
<feature type="compositionally biased region" description="Basic and acidic residues" evidence="3">
    <location>
        <begin position="16"/>
        <end position="29"/>
    </location>
</feature>
<evidence type="ECO:0000256" key="3">
    <source>
        <dbReference type="SAM" id="MobiDB-lite"/>
    </source>
</evidence>
<proteinExistence type="predicted"/>
<name>A0A6I4J142_9SPHN</name>
<feature type="domain" description="HTH tetR-type" evidence="4">
    <location>
        <begin position="87"/>
        <end position="147"/>
    </location>
</feature>
<comment type="caution">
    <text evidence="5">The sequence shown here is derived from an EMBL/GenBank/DDBJ whole genome shotgun (WGS) entry which is preliminary data.</text>
</comment>
<dbReference type="Proteomes" id="UP000441389">
    <property type="component" value="Unassembled WGS sequence"/>
</dbReference>
<gene>
    <name evidence="5" type="ORF">GON01_09490</name>
</gene>
<dbReference type="InterPro" id="IPR009057">
    <property type="entry name" value="Homeodomain-like_sf"/>
</dbReference>
<dbReference type="PANTHER" id="PTHR30055:SF235">
    <property type="entry name" value="TRANSCRIPTIONAL REGULATORY PROTEIN"/>
    <property type="match status" value="1"/>
</dbReference>
<dbReference type="EMBL" id="WQMS01000012">
    <property type="protein sequence ID" value="MVO78165.1"/>
    <property type="molecule type" value="Genomic_DNA"/>
</dbReference>
<dbReference type="PANTHER" id="PTHR30055">
    <property type="entry name" value="HTH-TYPE TRANSCRIPTIONAL REGULATOR RUTR"/>
    <property type="match status" value="1"/>
</dbReference>
<protein>
    <submittedName>
        <fullName evidence="5">TetR family transcriptional regulator</fullName>
    </submittedName>
</protein>
<evidence type="ECO:0000256" key="2">
    <source>
        <dbReference type="PROSITE-ProRule" id="PRU00335"/>
    </source>
</evidence>
<organism evidence="5 6">
    <name type="scientific">Sphingomonas horti</name>
    <dbReference type="NCBI Taxonomy" id="2682842"/>
    <lineage>
        <taxon>Bacteria</taxon>
        <taxon>Pseudomonadati</taxon>
        <taxon>Pseudomonadota</taxon>
        <taxon>Alphaproteobacteria</taxon>
        <taxon>Sphingomonadales</taxon>
        <taxon>Sphingomonadaceae</taxon>
        <taxon>Sphingomonas</taxon>
    </lineage>
</organism>
<dbReference type="InterPro" id="IPR001647">
    <property type="entry name" value="HTH_TetR"/>
</dbReference>
<evidence type="ECO:0000313" key="6">
    <source>
        <dbReference type="Proteomes" id="UP000441389"/>
    </source>
</evidence>
<dbReference type="AlphaFoldDB" id="A0A6I4J142"/>
<evidence type="ECO:0000256" key="1">
    <source>
        <dbReference type="ARBA" id="ARBA00023125"/>
    </source>
</evidence>
<feature type="DNA-binding region" description="H-T-H motif" evidence="2">
    <location>
        <begin position="110"/>
        <end position="129"/>
    </location>
</feature>
<dbReference type="SUPFAM" id="SSF46689">
    <property type="entry name" value="Homeodomain-like"/>
    <property type="match status" value="1"/>
</dbReference>
<dbReference type="GO" id="GO:0000976">
    <property type="term" value="F:transcription cis-regulatory region binding"/>
    <property type="evidence" value="ECO:0007669"/>
    <property type="project" value="TreeGrafter"/>
</dbReference>
<evidence type="ECO:0000313" key="5">
    <source>
        <dbReference type="EMBL" id="MVO78165.1"/>
    </source>
</evidence>
<keyword evidence="6" id="KW-1185">Reference proteome</keyword>
<dbReference type="PROSITE" id="PS50977">
    <property type="entry name" value="HTH_TETR_2"/>
    <property type="match status" value="1"/>
</dbReference>
<dbReference type="GO" id="GO:0003700">
    <property type="term" value="F:DNA-binding transcription factor activity"/>
    <property type="evidence" value="ECO:0007669"/>
    <property type="project" value="TreeGrafter"/>
</dbReference>
<dbReference type="Gene3D" id="1.10.357.10">
    <property type="entry name" value="Tetracycline Repressor, domain 2"/>
    <property type="match status" value="1"/>
</dbReference>
<sequence length="300" mass="33822">MSEDGGDRGRRRKRSSRNDGSHCQHELGNRHSDRITHWRPLLASFGADHYSITFRVQAIFEKLCKRLEKGGVMAASKQNRRENRAGSETMERLISAAEELFSTAGFGGTSLRLLTQRAGTNIAAVSYHFGSMEKLYGAILDRRFLPILERRQSELERLSAQMNDVAPAARIEALLVSWIDPLLDSFFQSDGLGHLLLDLELQANQAINRGEISDWPQPFLDYQQRFGTALAAAAAHLPHDQARWRAEFICACVLPSLRSLNRDHANGWREHEHDLRTAFRSAWLASGMALLARDDNSKSD</sequence>
<reference evidence="5 6" key="1">
    <citation type="submission" date="2019-12" db="EMBL/GenBank/DDBJ databases">
        <authorList>
            <person name="Huq M.A."/>
        </authorList>
    </citation>
    <scope>NUCLEOTIDE SEQUENCE [LARGE SCALE GENOMIC DNA]</scope>
    <source>
        <strain evidence="5 6">MAH-20</strain>
    </source>
</reference>
<evidence type="ECO:0000259" key="4">
    <source>
        <dbReference type="PROSITE" id="PS50977"/>
    </source>
</evidence>